<evidence type="ECO:0000313" key="3">
    <source>
        <dbReference type="Proteomes" id="UP001519460"/>
    </source>
</evidence>
<organism evidence="2 3">
    <name type="scientific">Batillaria attramentaria</name>
    <dbReference type="NCBI Taxonomy" id="370345"/>
    <lineage>
        <taxon>Eukaryota</taxon>
        <taxon>Metazoa</taxon>
        <taxon>Spiralia</taxon>
        <taxon>Lophotrochozoa</taxon>
        <taxon>Mollusca</taxon>
        <taxon>Gastropoda</taxon>
        <taxon>Caenogastropoda</taxon>
        <taxon>Sorbeoconcha</taxon>
        <taxon>Cerithioidea</taxon>
        <taxon>Batillariidae</taxon>
        <taxon>Batillaria</taxon>
    </lineage>
</organism>
<comment type="caution">
    <text evidence="2">The sequence shown here is derived from an EMBL/GenBank/DDBJ whole genome shotgun (WGS) entry which is preliminary data.</text>
</comment>
<dbReference type="Proteomes" id="UP001519460">
    <property type="component" value="Unassembled WGS sequence"/>
</dbReference>
<evidence type="ECO:0000313" key="2">
    <source>
        <dbReference type="EMBL" id="KAK7485388.1"/>
    </source>
</evidence>
<reference evidence="2 3" key="1">
    <citation type="journal article" date="2023" name="Sci. Data">
        <title>Genome assembly of the Korean intertidal mud-creeper Batillaria attramentaria.</title>
        <authorList>
            <person name="Patra A.K."/>
            <person name="Ho P.T."/>
            <person name="Jun S."/>
            <person name="Lee S.J."/>
            <person name="Kim Y."/>
            <person name="Won Y.J."/>
        </authorList>
    </citation>
    <scope>NUCLEOTIDE SEQUENCE [LARGE SCALE GENOMIC DNA]</scope>
    <source>
        <strain evidence="2">Wonlab-2016</strain>
    </source>
</reference>
<proteinExistence type="predicted"/>
<sequence>KIEKCNVTKACWDMMTQEGRARYSVTHQTLYFIMMQKTGCVEDVERQVGVKIEDIEDRMCGSIYNEARKEAEGERVEEMTQDLFLEQVLVCGCLGYEDFLRRDWIEMVLRWQTGTGCFTIKDPALLAMEKDVSALVEEERKLMNDLKQEAKMIEEQHGHRSRNLLREKMMHDGCLSHKSGLGFGTLCLYLRYLVRQAFLL</sequence>
<feature type="non-terminal residue" evidence="2">
    <location>
        <position position="1"/>
    </location>
</feature>
<keyword evidence="3" id="KW-1185">Reference proteome</keyword>
<name>A0ABD0KE60_9CAEN</name>
<dbReference type="PANTHER" id="PTHR33539">
    <property type="entry name" value="UPF0764 PROTEIN C16ORF89"/>
    <property type="match status" value="1"/>
</dbReference>
<protein>
    <submittedName>
        <fullName evidence="2">Uncharacterized protein</fullName>
    </submittedName>
</protein>
<dbReference type="AlphaFoldDB" id="A0ABD0KE60"/>
<feature type="coiled-coil region" evidence="1">
    <location>
        <begin position="129"/>
        <end position="156"/>
    </location>
</feature>
<dbReference type="InterPro" id="IPR031751">
    <property type="entry name" value="DUF4735"/>
</dbReference>
<keyword evidence="1" id="KW-0175">Coiled coil</keyword>
<gene>
    <name evidence="2" type="ORF">BaRGS_00023336</name>
</gene>
<dbReference type="Pfam" id="PF15882">
    <property type="entry name" value="DUF4735"/>
    <property type="match status" value="1"/>
</dbReference>
<accession>A0ABD0KE60</accession>
<evidence type="ECO:0000256" key="1">
    <source>
        <dbReference type="SAM" id="Coils"/>
    </source>
</evidence>
<dbReference type="PANTHER" id="PTHR33539:SF1">
    <property type="entry name" value="UPF0764 PROTEIN C16ORF89"/>
    <property type="match status" value="1"/>
</dbReference>
<dbReference type="EMBL" id="JACVVK020000195">
    <property type="protein sequence ID" value="KAK7485388.1"/>
    <property type="molecule type" value="Genomic_DNA"/>
</dbReference>